<protein>
    <submittedName>
        <fullName evidence="2">Lactose-binding protein</fullName>
    </submittedName>
</protein>
<comment type="caution">
    <text evidence="2">The sequence shown here is derived from an EMBL/GenBank/DDBJ whole genome shotgun (WGS) entry which is preliminary data.</text>
</comment>
<organism evidence="2 3">
    <name type="scientific">Petrotoga sibirica</name>
    <dbReference type="NCBI Taxonomy" id="156202"/>
    <lineage>
        <taxon>Bacteria</taxon>
        <taxon>Thermotogati</taxon>
        <taxon>Thermotogota</taxon>
        <taxon>Thermotogae</taxon>
        <taxon>Petrotogales</taxon>
        <taxon>Petrotogaceae</taxon>
        <taxon>Petrotoga</taxon>
    </lineage>
</organism>
<dbReference type="Proteomes" id="UP000294817">
    <property type="component" value="Unassembled WGS sequence"/>
</dbReference>
<dbReference type="PANTHER" id="PTHR43649">
    <property type="entry name" value="ARABINOSE-BINDING PROTEIN-RELATED"/>
    <property type="match status" value="1"/>
</dbReference>
<sequence>MKRFLSVLVLLVFMVGLGITANAADSSGKITIWCWDPNFNVAIMEEAAERYSKANPNVEFEIVSMAKADVEQKLNTILASGVKKGLPEIVLIEDYNAKKYLESYPKSFTDLTGYFNWEEFADYKLGFMTLKNKVYGVPFDSGVTGWFYRRDYFQEAGINVQGLNEITMTEFIELGKKVKEETGKYMIGADPYDGGLMRILLQSAGTWYFYENGEPNIANNPVMYEAVRIYKEIYDSGIGKEVSGWNEWVASFNEGEVASVITGAWIIGSIKAEPTQEGKWGVLPIPKLDVPGSVNASNLGGSSWYILENSEYKDLAINFMKEIYAKDVDFYQTILYERGAIGTWLPAQTGEAYVKRDPFFGNQRIYLDFSEWMTMIPSIDYGLFTYEADAAIMGVMPDVYNGNLTIEEALKKAEDQFRNVVGFF</sequence>
<keyword evidence="1" id="KW-0732">Signal</keyword>
<dbReference type="PANTHER" id="PTHR43649:SF32">
    <property type="entry name" value="SUGAR BINDING SECRETED PROTEIN"/>
    <property type="match status" value="1"/>
</dbReference>
<evidence type="ECO:0000313" key="2">
    <source>
        <dbReference type="EMBL" id="TDX15528.1"/>
    </source>
</evidence>
<reference evidence="2 3" key="1">
    <citation type="submission" date="2019-03" db="EMBL/GenBank/DDBJ databases">
        <title>Genomic Encyclopedia of Type Strains, Phase IV (KMG-IV): sequencing the most valuable type-strain genomes for metagenomic binning, comparative biology and taxonomic classification.</title>
        <authorList>
            <person name="Goeker M."/>
        </authorList>
    </citation>
    <scope>NUCLEOTIDE SEQUENCE [LARGE SCALE GENOMIC DNA]</scope>
    <source>
        <strain evidence="2 3">DSM 13575</strain>
    </source>
</reference>
<dbReference type="Pfam" id="PF13416">
    <property type="entry name" value="SBP_bac_8"/>
    <property type="match status" value="1"/>
</dbReference>
<dbReference type="InterPro" id="IPR006059">
    <property type="entry name" value="SBP"/>
</dbReference>
<evidence type="ECO:0000256" key="1">
    <source>
        <dbReference type="SAM" id="SignalP"/>
    </source>
</evidence>
<feature type="signal peptide" evidence="1">
    <location>
        <begin position="1"/>
        <end position="23"/>
    </location>
</feature>
<dbReference type="Gene3D" id="3.40.190.10">
    <property type="entry name" value="Periplasmic binding protein-like II"/>
    <property type="match status" value="1"/>
</dbReference>
<dbReference type="RefSeq" id="WP_103876447.1">
    <property type="nucleotide sequence ID" value="NZ_SODZ01000006.1"/>
</dbReference>
<proteinExistence type="predicted"/>
<dbReference type="InterPro" id="IPR050490">
    <property type="entry name" value="Bact_solute-bd_prot1"/>
</dbReference>
<gene>
    <name evidence="2" type="ORF">C8D74_1068</name>
</gene>
<dbReference type="EMBL" id="SODZ01000006">
    <property type="protein sequence ID" value="TDX15528.1"/>
    <property type="molecule type" value="Genomic_DNA"/>
</dbReference>
<keyword evidence="3" id="KW-1185">Reference proteome</keyword>
<accession>A0A4R8EXP3</accession>
<feature type="chain" id="PRO_5020307450" evidence="1">
    <location>
        <begin position="24"/>
        <end position="424"/>
    </location>
</feature>
<evidence type="ECO:0000313" key="3">
    <source>
        <dbReference type="Proteomes" id="UP000294817"/>
    </source>
</evidence>
<name>A0A4R8EXP3_9BACT</name>
<dbReference type="AlphaFoldDB" id="A0A4R8EXP3"/>
<dbReference type="SUPFAM" id="SSF53850">
    <property type="entry name" value="Periplasmic binding protein-like II"/>
    <property type="match status" value="1"/>
</dbReference>